<gene>
    <name evidence="1" type="ORF">GALMADRAFT_224958</name>
</gene>
<dbReference type="Proteomes" id="UP000027222">
    <property type="component" value="Unassembled WGS sequence"/>
</dbReference>
<protein>
    <submittedName>
        <fullName evidence="1">Uncharacterized protein</fullName>
    </submittedName>
</protein>
<keyword evidence="2" id="KW-1185">Reference proteome</keyword>
<organism evidence="1 2">
    <name type="scientific">Galerina marginata (strain CBS 339.88)</name>
    <dbReference type="NCBI Taxonomy" id="685588"/>
    <lineage>
        <taxon>Eukaryota</taxon>
        <taxon>Fungi</taxon>
        <taxon>Dikarya</taxon>
        <taxon>Basidiomycota</taxon>
        <taxon>Agaricomycotina</taxon>
        <taxon>Agaricomycetes</taxon>
        <taxon>Agaricomycetidae</taxon>
        <taxon>Agaricales</taxon>
        <taxon>Agaricineae</taxon>
        <taxon>Strophariaceae</taxon>
        <taxon>Galerina</taxon>
    </lineage>
</organism>
<name>A0A067TFF3_GALM3</name>
<reference evidence="2" key="1">
    <citation type="journal article" date="2014" name="Proc. Natl. Acad. Sci. U.S.A.">
        <title>Extensive sampling of basidiomycete genomes demonstrates inadequacy of the white-rot/brown-rot paradigm for wood decay fungi.</title>
        <authorList>
            <person name="Riley R."/>
            <person name="Salamov A.A."/>
            <person name="Brown D.W."/>
            <person name="Nagy L.G."/>
            <person name="Floudas D."/>
            <person name="Held B.W."/>
            <person name="Levasseur A."/>
            <person name="Lombard V."/>
            <person name="Morin E."/>
            <person name="Otillar R."/>
            <person name="Lindquist E.A."/>
            <person name="Sun H."/>
            <person name="LaButti K.M."/>
            <person name="Schmutz J."/>
            <person name="Jabbour D."/>
            <person name="Luo H."/>
            <person name="Baker S.E."/>
            <person name="Pisabarro A.G."/>
            <person name="Walton J.D."/>
            <person name="Blanchette R.A."/>
            <person name="Henrissat B."/>
            <person name="Martin F."/>
            <person name="Cullen D."/>
            <person name="Hibbett D.S."/>
            <person name="Grigoriev I.V."/>
        </authorList>
    </citation>
    <scope>NUCLEOTIDE SEQUENCE [LARGE SCALE GENOMIC DNA]</scope>
    <source>
        <strain evidence="2">CBS 339.88</strain>
    </source>
</reference>
<dbReference type="EMBL" id="KL142376">
    <property type="protein sequence ID" value="KDR77713.1"/>
    <property type="molecule type" value="Genomic_DNA"/>
</dbReference>
<dbReference type="HOGENOM" id="CLU_2831361_0_0_1"/>
<dbReference type="OrthoDB" id="3058788at2759"/>
<evidence type="ECO:0000313" key="2">
    <source>
        <dbReference type="Proteomes" id="UP000027222"/>
    </source>
</evidence>
<dbReference type="AlphaFoldDB" id="A0A067TFF3"/>
<sequence>MLKKNAKPYGAMNLLSFNMWHRVTDPRPCEACYSKMLARIEASRKKVWDRLPAYFGLPAWNELRDD</sequence>
<accession>A0A067TFF3</accession>
<evidence type="ECO:0000313" key="1">
    <source>
        <dbReference type="EMBL" id="KDR77713.1"/>
    </source>
</evidence>
<proteinExistence type="predicted"/>